<dbReference type="InterPro" id="IPR020846">
    <property type="entry name" value="MFS_dom"/>
</dbReference>
<feature type="transmembrane region" description="Helical" evidence="7">
    <location>
        <begin position="101"/>
        <end position="123"/>
    </location>
</feature>
<feature type="transmembrane region" description="Helical" evidence="7">
    <location>
        <begin position="262"/>
        <end position="287"/>
    </location>
</feature>
<dbReference type="PROSITE" id="PS50850">
    <property type="entry name" value="MFS"/>
    <property type="match status" value="1"/>
</dbReference>
<gene>
    <name evidence="9" type="ORF">NDK43_16085</name>
</gene>
<feature type="transmembrane region" description="Helical" evidence="7">
    <location>
        <begin position="299"/>
        <end position="320"/>
    </location>
</feature>
<dbReference type="PANTHER" id="PTHR43124:SF3">
    <property type="entry name" value="CHLORAMPHENICOL EFFLUX PUMP RV0191"/>
    <property type="match status" value="1"/>
</dbReference>
<evidence type="ECO:0000256" key="7">
    <source>
        <dbReference type="SAM" id="Phobius"/>
    </source>
</evidence>
<protein>
    <submittedName>
        <fullName evidence="9">MFS transporter</fullName>
    </submittedName>
</protein>
<evidence type="ECO:0000256" key="5">
    <source>
        <dbReference type="ARBA" id="ARBA00022989"/>
    </source>
</evidence>
<dbReference type="PANTHER" id="PTHR43124">
    <property type="entry name" value="PURINE EFFLUX PUMP PBUE"/>
    <property type="match status" value="1"/>
</dbReference>
<keyword evidence="4 7" id="KW-0812">Transmembrane</keyword>
<dbReference type="EMBL" id="JAMQCR010000001">
    <property type="protein sequence ID" value="MCM2533631.1"/>
    <property type="molecule type" value="Genomic_DNA"/>
</dbReference>
<evidence type="ECO:0000256" key="1">
    <source>
        <dbReference type="ARBA" id="ARBA00004651"/>
    </source>
</evidence>
<keyword evidence="5 7" id="KW-1133">Transmembrane helix</keyword>
<organism evidence="9 10">
    <name type="scientific">Neobacillus pocheonensis</name>
    <dbReference type="NCBI Taxonomy" id="363869"/>
    <lineage>
        <taxon>Bacteria</taxon>
        <taxon>Bacillati</taxon>
        <taxon>Bacillota</taxon>
        <taxon>Bacilli</taxon>
        <taxon>Bacillales</taxon>
        <taxon>Bacillaceae</taxon>
        <taxon>Neobacillus</taxon>
    </lineage>
</organism>
<comment type="caution">
    <text evidence="9">The sequence shown here is derived from an EMBL/GenBank/DDBJ whole genome shotgun (WGS) entry which is preliminary data.</text>
</comment>
<feature type="transmembrane region" description="Helical" evidence="7">
    <location>
        <begin position="12"/>
        <end position="32"/>
    </location>
</feature>
<feature type="transmembrane region" description="Helical" evidence="7">
    <location>
        <begin position="77"/>
        <end position="95"/>
    </location>
</feature>
<feature type="domain" description="Major facilitator superfamily (MFS) profile" evidence="8">
    <location>
        <begin position="8"/>
        <end position="445"/>
    </location>
</feature>
<dbReference type="Gene3D" id="1.20.1250.20">
    <property type="entry name" value="MFS general substrate transporter like domains"/>
    <property type="match status" value="1"/>
</dbReference>
<sequence>MKKNNLKIIYTIFVFIALAAFDNIIIGLFPPLFQNISKDLHVNIAKMGTVSAANILVTALSSLYWGYLSGKIKRKKLIIIGTFIWVVSVFLTAMSKSYLQLLIYQIITGVGLGCIASIGFSVLTDSIPYRMRGMILSLWGMTQGLGGIGGSLMASLIATRTSWRFPFEIVGIIGFFLIVLYLFVEEPSRGKSDPELQGIMNNGQAYNYMIEAKHIKVILLKGSNLLLFLQAFFMNITTGSLIWLPTLYIYKIAQQGYGTNTAIIASGYLYAIFQLGGMTSVYFGHLGDRLHKKTYKGRAYLTALFVFITMPLYILMFIVPMTDLSLPKDNNAILILVSLLKQIFVNPWILLLFILSFFASAAQSANTPNWLALITDVNLPEHRGTAFSVANLSNSLGKTLGNVGVGVILGIISVHSKEPYSYIITLSILQIFLVPSAFCYLRMAKHNVSDINKVKGTLKQRAKIH</sequence>
<evidence type="ECO:0000256" key="3">
    <source>
        <dbReference type="ARBA" id="ARBA00022475"/>
    </source>
</evidence>
<feature type="transmembrane region" description="Helical" evidence="7">
    <location>
        <begin position="399"/>
        <end position="416"/>
    </location>
</feature>
<keyword evidence="10" id="KW-1185">Reference proteome</keyword>
<evidence type="ECO:0000256" key="6">
    <source>
        <dbReference type="ARBA" id="ARBA00023136"/>
    </source>
</evidence>
<evidence type="ECO:0000256" key="4">
    <source>
        <dbReference type="ARBA" id="ARBA00022692"/>
    </source>
</evidence>
<evidence type="ECO:0000256" key="2">
    <source>
        <dbReference type="ARBA" id="ARBA00022448"/>
    </source>
</evidence>
<dbReference type="InterPro" id="IPR036259">
    <property type="entry name" value="MFS_trans_sf"/>
</dbReference>
<dbReference type="InterPro" id="IPR011701">
    <property type="entry name" value="MFS"/>
</dbReference>
<keyword evidence="2" id="KW-0813">Transport</keyword>
<evidence type="ECO:0000313" key="10">
    <source>
        <dbReference type="Proteomes" id="UP001523262"/>
    </source>
</evidence>
<feature type="transmembrane region" description="Helical" evidence="7">
    <location>
        <begin position="135"/>
        <end position="159"/>
    </location>
</feature>
<feature type="transmembrane region" description="Helical" evidence="7">
    <location>
        <begin position="422"/>
        <end position="441"/>
    </location>
</feature>
<name>A0ABT0WBG3_9BACI</name>
<feature type="transmembrane region" description="Helical" evidence="7">
    <location>
        <begin position="332"/>
        <end position="358"/>
    </location>
</feature>
<dbReference type="Proteomes" id="UP001523262">
    <property type="component" value="Unassembled WGS sequence"/>
</dbReference>
<evidence type="ECO:0000259" key="8">
    <source>
        <dbReference type="PROSITE" id="PS50850"/>
    </source>
</evidence>
<dbReference type="Pfam" id="PF07690">
    <property type="entry name" value="MFS_1"/>
    <property type="match status" value="2"/>
</dbReference>
<reference evidence="9 10" key="1">
    <citation type="submission" date="2022-06" db="EMBL/GenBank/DDBJ databases">
        <authorList>
            <person name="Jeon C.O."/>
        </authorList>
    </citation>
    <scope>NUCLEOTIDE SEQUENCE [LARGE SCALE GENOMIC DNA]</scope>
    <source>
        <strain evidence="9 10">KCTC 13943</strain>
    </source>
</reference>
<feature type="transmembrane region" description="Helical" evidence="7">
    <location>
        <begin position="165"/>
        <end position="184"/>
    </location>
</feature>
<feature type="transmembrane region" description="Helical" evidence="7">
    <location>
        <begin position="44"/>
        <end position="65"/>
    </location>
</feature>
<accession>A0ABT0WBG3</accession>
<dbReference type="InterPro" id="IPR050189">
    <property type="entry name" value="MFS_Efflux_Transporters"/>
</dbReference>
<comment type="subcellular location">
    <subcellularLocation>
        <location evidence="1">Cell membrane</location>
        <topology evidence="1">Multi-pass membrane protein</topology>
    </subcellularLocation>
</comment>
<keyword evidence="6 7" id="KW-0472">Membrane</keyword>
<dbReference type="SUPFAM" id="SSF103473">
    <property type="entry name" value="MFS general substrate transporter"/>
    <property type="match status" value="1"/>
</dbReference>
<proteinExistence type="predicted"/>
<keyword evidence="3" id="KW-1003">Cell membrane</keyword>
<evidence type="ECO:0000313" key="9">
    <source>
        <dbReference type="EMBL" id="MCM2533631.1"/>
    </source>
</evidence>
<feature type="transmembrane region" description="Helical" evidence="7">
    <location>
        <begin position="225"/>
        <end position="250"/>
    </location>
</feature>